<organism evidence="2 3">
    <name type="scientific">Eoetvoesiella caeni</name>
    <dbReference type="NCBI Taxonomy" id="645616"/>
    <lineage>
        <taxon>Bacteria</taxon>
        <taxon>Pseudomonadati</taxon>
        <taxon>Pseudomonadota</taxon>
        <taxon>Betaproteobacteria</taxon>
        <taxon>Burkholderiales</taxon>
        <taxon>Alcaligenaceae</taxon>
        <taxon>Eoetvoesiella</taxon>
    </lineage>
</organism>
<dbReference type="InterPro" id="IPR000811">
    <property type="entry name" value="Glyco_trans_35"/>
</dbReference>
<gene>
    <name evidence="2" type="ORF">DFR37_10124</name>
</gene>
<dbReference type="OrthoDB" id="7229284at2"/>
<dbReference type="SUPFAM" id="SSF53756">
    <property type="entry name" value="UDP-Glycosyltransferase/glycogen phosphorylase"/>
    <property type="match status" value="1"/>
</dbReference>
<keyword evidence="3" id="KW-1185">Reference proteome</keyword>
<accession>A0A366HIW6</accession>
<dbReference type="Proteomes" id="UP000253628">
    <property type="component" value="Unassembled WGS sequence"/>
</dbReference>
<dbReference type="GO" id="GO:0030170">
    <property type="term" value="F:pyridoxal phosphate binding"/>
    <property type="evidence" value="ECO:0007669"/>
    <property type="project" value="InterPro"/>
</dbReference>
<dbReference type="PANTHER" id="PTHR42655:SF1">
    <property type="entry name" value="GLYCOGEN PHOSPHORYLASE"/>
    <property type="match status" value="1"/>
</dbReference>
<comment type="caution">
    <text evidence="2">The sequence shown here is derived from an EMBL/GenBank/DDBJ whole genome shotgun (WGS) entry which is preliminary data.</text>
</comment>
<dbReference type="InterPro" id="IPR011834">
    <property type="entry name" value="Agluc_phsphrylas"/>
</dbReference>
<evidence type="ECO:0000256" key="1">
    <source>
        <dbReference type="ARBA" id="ARBA00006047"/>
    </source>
</evidence>
<evidence type="ECO:0000313" key="2">
    <source>
        <dbReference type="EMBL" id="RBP42899.1"/>
    </source>
</evidence>
<name>A0A366HIW6_9BURK</name>
<dbReference type="Pfam" id="PF00343">
    <property type="entry name" value="Phosphorylase"/>
    <property type="match status" value="2"/>
</dbReference>
<sequence length="548" mass="60853">MAETTTELDIAGRVAYFSMEMALEPAIPTYAGGLGVLAGDVMRSAADLELPVIGITLVSRAGYFKQEIGPDGGQIEKPATWRPEAHTRRLGAKVAVHLEGRQVWIIAWLYFVSSVRGASVPVLLLDTNLEENHVEDRTLTDSLYGGDAAYRLKQEAILGIGGVRMLRALAVKIRCFHMNEGHSAFMGLESRRVEPKARRIFTTHTPVDAGHDRFPYTLVTQVLGDYYELEELKELGGSDELNMTRLSLSLADYVNGVARRHAMVSQRMFPGYEIKAVTNGVHPFTWTSEPFRALYSRHWPGWSHNPEALMRSEQLASEDIWNAHMIAKAALIRLVQARAGSQLEAGVPILGLARRMTEYKRIDLLFRDLSRLKSIANSHPFQVVLAGKSHPHDAGGKRIIERLHQYALALKGSVQVAFIPDYDMEVALAMVSGADVWLNTPLPPHEASGTSGMKAAFNGVPNLSILDGWWLEGCIEGITGWAIGNDSQATDESHAASLYDKLEHIILPMWYRDRGAWVNVMRGAIGRNANHFNSQRMMRQYAAEGYLL</sequence>
<dbReference type="EMBL" id="QNRQ01000001">
    <property type="protein sequence ID" value="RBP42899.1"/>
    <property type="molecule type" value="Genomic_DNA"/>
</dbReference>
<protein>
    <submittedName>
        <fullName evidence="2">Starch phosphorylase</fullName>
    </submittedName>
</protein>
<dbReference type="InterPro" id="IPR052182">
    <property type="entry name" value="Glycogen/Maltodextrin_Phosph"/>
</dbReference>
<dbReference type="GO" id="GO:0005975">
    <property type="term" value="P:carbohydrate metabolic process"/>
    <property type="evidence" value="ECO:0007669"/>
    <property type="project" value="InterPro"/>
</dbReference>
<dbReference type="RefSeq" id="WP_113931224.1">
    <property type="nucleotide sequence ID" value="NZ_JACCEU010000001.1"/>
</dbReference>
<dbReference type="AlphaFoldDB" id="A0A366HIW6"/>
<dbReference type="PANTHER" id="PTHR42655">
    <property type="entry name" value="GLYCOGEN PHOSPHORYLASE"/>
    <property type="match status" value="1"/>
</dbReference>
<dbReference type="GO" id="GO:0008184">
    <property type="term" value="F:glycogen phosphorylase activity"/>
    <property type="evidence" value="ECO:0007669"/>
    <property type="project" value="InterPro"/>
</dbReference>
<evidence type="ECO:0000313" key="3">
    <source>
        <dbReference type="Proteomes" id="UP000253628"/>
    </source>
</evidence>
<reference evidence="2 3" key="1">
    <citation type="submission" date="2018-06" db="EMBL/GenBank/DDBJ databases">
        <title>Genomic Encyclopedia of Type Strains, Phase IV (KMG-IV): sequencing the most valuable type-strain genomes for metagenomic binning, comparative biology and taxonomic classification.</title>
        <authorList>
            <person name="Goeker M."/>
        </authorList>
    </citation>
    <scope>NUCLEOTIDE SEQUENCE [LARGE SCALE GENOMIC DNA]</scope>
    <source>
        <strain evidence="2 3">DSM 25520</strain>
    </source>
</reference>
<dbReference type="NCBIfam" id="TIGR02094">
    <property type="entry name" value="more_P_ylases"/>
    <property type="match status" value="1"/>
</dbReference>
<comment type="similarity">
    <text evidence="1">Belongs to the glycogen phosphorylase family.</text>
</comment>
<proteinExistence type="inferred from homology"/>
<dbReference type="Gene3D" id="3.40.50.2000">
    <property type="entry name" value="Glycogen Phosphorylase B"/>
    <property type="match status" value="2"/>
</dbReference>